<sequence length="88" mass="10207">MECLHCGDCCLRMSPISQPNPCPHIIRKGSFYFCNRYPDRPRQCANHNFDSRFCPVGLGKLKSKFHNIKDIAQRIDKGYEMINTLNSE</sequence>
<dbReference type="EMBL" id="LAZR01018133">
    <property type="protein sequence ID" value="KKL97581.1"/>
    <property type="molecule type" value="Genomic_DNA"/>
</dbReference>
<accession>A0A0F9H3K7</accession>
<proteinExistence type="predicted"/>
<dbReference type="AlphaFoldDB" id="A0A0F9H3K7"/>
<comment type="caution">
    <text evidence="1">The sequence shown here is derived from an EMBL/GenBank/DDBJ whole genome shotgun (WGS) entry which is preliminary data.</text>
</comment>
<evidence type="ECO:0000313" key="1">
    <source>
        <dbReference type="EMBL" id="KKL97581.1"/>
    </source>
</evidence>
<protein>
    <submittedName>
        <fullName evidence="1">Uncharacterized protein</fullName>
    </submittedName>
</protein>
<gene>
    <name evidence="1" type="ORF">LCGC14_1833020</name>
</gene>
<organism evidence="1">
    <name type="scientific">marine sediment metagenome</name>
    <dbReference type="NCBI Taxonomy" id="412755"/>
    <lineage>
        <taxon>unclassified sequences</taxon>
        <taxon>metagenomes</taxon>
        <taxon>ecological metagenomes</taxon>
    </lineage>
</organism>
<reference evidence="1" key="1">
    <citation type="journal article" date="2015" name="Nature">
        <title>Complex archaea that bridge the gap between prokaryotes and eukaryotes.</title>
        <authorList>
            <person name="Spang A."/>
            <person name="Saw J.H."/>
            <person name="Jorgensen S.L."/>
            <person name="Zaremba-Niedzwiedzka K."/>
            <person name="Martijn J."/>
            <person name="Lind A.E."/>
            <person name="van Eijk R."/>
            <person name="Schleper C."/>
            <person name="Guy L."/>
            <person name="Ettema T.J."/>
        </authorList>
    </citation>
    <scope>NUCLEOTIDE SEQUENCE</scope>
</reference>
<name>A0A0F9H3K7_9ZZZZ</name>